<accession>A0A7X3LXS1</accession>
<gene>
    <name evidence="16" type="primary">pyk</name>
    <name evidence="16" type="ORF">GR183_19300</name>
</gene>
<name>A0A7X3LXS1_9HYPH</name>
<dbReference type="Pfam" id="PF00224">
    <property type="entry name" value="PK"/>
    <property type="match status" value="1"/>
</dbReference>
<dbReference type="GO" id="GO:0030955">
    <property type="term" value="F:potassium ion binding"/>
    <property type="evidence" value="ECO:0007669"/>
    <property type="project" value="UniProtKB-UniRule"/>
</dbReference>
<dbReference type="FunFam" id="2.40.33.10:FF:000001">
    <property type="entry name" value="Pyruvate kinase"/>
    <property type="match status" value="1"/>
</dbReference>
<dbReference type="EMBL" id="WUMV01000009">
    <property type="protein sequence ID" value="MXN67062.1"/>
    <property type="molecule type" value="Genomic_DNA"/>
</dbReference>
<evidence type="ECO:0000256" key="10">
    <source>
        <dbReference type="ARBA" id="ARBA00023152"/>
    </source>
</evidence>
<keyword evidence="9 13" id="KW-0460">Magnesium</keyword>
<dbReference type="Gene3D" id="2.40.33.10">
    <property type="entry name" value="PK beta-barrel domain-like"/>
    <property type="match status" value="1"/>
</dbReference>
<evidence type="ECO:0000259" key="15">
    <source>
        <dbReference type="Pfam" id="PF02887"/>
    </source>
</evidence>
<evidence type="ECO:0000259" key="14">
    <source>
        <dbReference type="Pfam" id="PF00224"/>
    </source>
</evidence>
<keyword evidence="17" id="KW-1185">Reference proteome</keyword>
<dbReference type="GO" id="GO:0000287">
    <property type="term" value="F:magnesium ion binding"/>
    <property type="evidence" value="ECO:0007669"/>
    <property type="project" value="UniProtKB-UniRule"/>
</dbReference>
<dbReference type="SUPFAM" id="SSF50800">
    <property type="entry name" value="PK beta-barrel domain-like"/>
    <property type="match status" value="1"/>
</dbReference>
<protein>
    <recommendedName>
        <fullName evidence="3 12">Pyruvate kinase</fullName>
        <ecNumber evidence="3 12">2.7.1.40</ecNumber>
    </recommendedName>
</protein>
<dbReference type="GO" id="GO:0016301">
    <property type="term" value="F:kinase activity"/>
    <property type="evidence" value="ECO:0007669"/>
    <property type="project" value="UniProtKB-KW"/>
</dbReference>
<dbReference type="AlphaFoldDB" id="A0A7X3LXS1"/>
<evidence type="ECO:0000256" key="9">
    <source>
        <dbReference type="ARBA" id="ARBA00022842"/>
    </source>
</evidence>
<dbReference type="NCBIfam" id="TIGR01064">
    <property type="entry name" value="pyruv_kin"/>
    <property type="match status" value="1"/>
</dbReference>
<evidence type="ECO:0000256" key="3">
    <source>
        <dbReference type="ARBA" id="ARBA00012142"/>
    </source>
</evidence>
<dbReference type="PANTHER" id="PTHR11817">
    <property type="entry name" value="PYRUVATE KINASE"/>
    <property type="match status" value="1"/>
</dbReference>
<dbReference type="InterPro" id="IPR036918">
    <property type="entry name" value="Pyrv_Knase_C_sf"/>
</dbReference>
<keyword evidence="8" id="KW-0067">ATP-binding</keyword>
<dbReference type="GO" id="GO:0004743">
    <property type="term" value="F:pyruvate kinase activity"/>
    <property type="evidence" value="ECO:0007669"/>
    <property type="project" value="UniProtKB-UniRule"/>
</dbReference>
<dbReference type="InterPro" id="IPR015795">
    <property type="entry name" value="Pyrv_Knase_C"/>
</dbReference>
<feature type="domain" description="Pyruvate kinase C-terminal" evidence="15">
    <location>
        <begin position="351"/>
        <end position="455"/>
    </location>
</feature>
<dbReference type="InterPro" id="IPR015793">
    <property type="entry name" value="Pyrv_Knase_brl"/>
</dbReference>
<evidence type="ECO:0000256" key="4">
    <source>
        <dbReference type="ARBA" id="ARBA00022679"/>
    </source>
</evidence>
<evidence type="ECO:0000313" key="17">
    <source>
        <dbReference type="Proteomes" id="UP000433101"/>
    </source>
</evidence>
<proteinExistence type="inferred from homology"/>
<dbReference type="EC" id="2.7.1.40" evidence="3 12"/>
<dbReference type="InterPro" id="IPR040442">
    <property type="entry name" value="Pyrv_kinase-like_dom_sf"/>
</dbReference>
<evidence type="ECO:0000256" key="11">
    <source>
        <dbReference type="ARBA" id="ARBA00023317"/>
    </source>
</evidence>
<keyword evidence="6" id="KW-0547">Nucleotide-binding</keyword>
<dbReference type="InterPro" id="IPR015806">
    <property type="entry name" value="Pyrv_Knase_insert_dom_sf"/>
</dbReference>
<evidence type="ECO:0000256" key="7">
    <source>
        <dbReference type="ARBA" id="ARBA00022777"/>
    </source>
</evidence>
<evidence type="ECO:0000256" key="8">
    <source>
        <dbReference type="ARBA" id="ARBA00022840"/>
    </source>
</evidence>
<dbReference type="PRINTS" id="PR01050">
    <property type="entry name" value="PYRUVTKNASE"/>
</dbReference>
<keyword evidence="4 13" id="KW-0808">Transferase</keyword>
<evidence type="ECO:0000256" key="5">
    <source>
        <dbReference type="ARBA" id="ARBA00022723"/>
    </source>
</evidence>
<keyword evidence="11 16" id="KW-0670">Pyruvate</keyword>
<evidence type="ECO:0000256" key="2">
    <source>
        <dbReference type="ARBA" id="ARBA00008663"/>
    </source>
</evidence>
<sequence length="486" mass="53001">MSKIQIVATIGPVSASAQMLRELEDAGMTVARLNGSHNELGWHAETIALIREVLPNTPILLDIPGRKIRTTQLMAEPRFKAGDTIVLTTDISYAGGEKVPVNYPSLHEDLAPGNIILADDGTLRFTVIEVVGRDIYVEANCDGRLRSRKGINVPFVRLRTPMITQRDRDMMAFAVEQEVDFVGISFVESAAHVERIRELAGGNWPRIVAKVENQIGLDNVEDILKATDAVMIDRGDLSVETNVENVALYQKRVLSAAKAHSKPVIVATEMLHSMIESPMPTKAEVSDITNAVLDGCAATMLSGETAFGAFPVESVRTMRRIVDAAMHHVVGSGAVNGHLETPQAMGDAIGLICNELAITKVVAITISGFAARLVSSRSLRQPVLAVSNDRMAARSFNLLQGVRGIHLDIEFPRTSTDHIAECLEALFLQGELTLEDVVLVTTVGYPRSGNRMNLIQTHRIGDLAEALHWDISPIMQENDHPQKRPA</sequence>
<keyword evidence="10 13" id="KW-0324">Glycolysis</keyword>
<dbReference type="Gene3D" id="3.20.20.60">
    <property type="entry name" value="Phosphoenolpyruvate-binding domains"/>
    <property type="match status" value="1"/>
</dbReference>
<evidence type="ECO:0000256" key="13">
    <source>
        <dbReference type="RuleBase" id="RU000504"/>
    </source>
</evidence>
<comment type="similarity">
    <text evidence="2 13">Belongs to the pyruvate kinase family.</text>
</comment>
<dbReference type="Pfam" id="PF02887">
    <property type="entry name" value="PK_C"/>
    <property type="match status" value="1"/>
</dbReference>
<organism evidence="16 17">
    <name type="scientific">Stappia sediminis</name>
    <dbReference type="NCBI Taxonomy" id="2692190"/>
    <lineage>
        <taxon>Bacteria</taxon>
        <taxon>Pseudomonadati</taxon>
        <taxon>Pseudomonadota</taxon>
        <taxon>Alphaproteobacteria</taxon>
        <taxon>Hyphomicrobiales</taxon>
        <taxon>Stappiaceae</taxon>
        <taxon>Stappia</taxon>
    </lineage>
</organism>
<evidence type="ECO:0000256" key="12">
    <source>
        <dbReference type="NCBIfam" id="TIGR01064"/>
    </source>
</evidence>
<evidence type="ECO:0000256" key="1">
    <source>
        <dbReference type="ARBA" id="ARBA00004997"/>
    </source>
</evidence>
<dbReference type="GO" id="GO:0005524">
    <property type="term" value="F:ATP binding"/>
    <property type="evidence" value="ECO:0007669"/>
    <property type="project" value="UniProtKB-KW"/>
</dbReference>
<dbReference type="InterPro" id="IPR015813">
    <property type="entry name" value="Pyrv/PenolPyrv_kinase-like_dom"/>
</dbReference>
<keyword evidence="7 13" id="KW-0418">Kinase</keyword>
<comment type="caution">
    <text evidence="16">The sequence shown here is derived from an EMBL/GenBank/DDBJ whole genome shotgun (WGS) entry which is preliminary data.</text>
</comment>
<reference evidence="16 17" key="1">
    <citation type="submission" date="2019-12" db="EMBL/GenBank/DDBJ databases">
        <authorList>
            <person name="Li M."/>
        </authorList>
    </citation>
    <scope>NUCLEOTIDE SEQUENCE [LARGE SCALE GENOMIC DNA]</scope>
    <source>
        <strain evidence="16 17">GBMRC 2046</strain>
    </source>
</reference>
<evidence type="ECO:0000256" key="6">
    <source>
        <dbReference type="ARBA" id="ARBA00022741"/>
    </source>
</evidence>
<dbReference type="Gene3D" id="3.40.1380.20">
    <property type="entry name" value="Pyruvate kinase, C-terminal domain"/>
    <property type="match status" value="1"/>
</dbReference>
<dbReference type="UniPathway" id="UPA00109">
    <property type="reaction ID" value="UER00188"/>
</dbReference>
<dbReference type="Proteomes" id="UP000433101">
    <property type="component" value="Unassembled WGS sequence"/>
</dbReference>
<comment type="catalytic activity">
    <reaction evidence="13">
        <text>pyruvate + ATP = phosphoenolpyruvate + ADP + H(+)</text>
        <dbReference type="Rhea" id="RHEA:18157"/>
        <dbReference type="ChEBI" id="CHEBI:15361"/>
        <dbReference type="ChEBI" id="CHEBI:15378"/>
        <dbReference type="ChEBI" id="CHEBI:30616"/>
        <dbReference type="ChEBI" id="CHEBI:58702"/>
        <dbReference type="ChEBI" id="CHEBI:456216"/>
        <dbReference type="EC" id="2.7.1.40"/>
    </reaction>
</comment>
<keyword evidence="5" id="KW-0479">Metal-binding</keyword>
<dbReference type="InterPro" id="IPR001697">
    <property type="entry name" value="Pyr_Knase"/>
</dbReference>
<comment type="pathway">
    <text evidence="1 13">Carbohydrate degradation; glycolysis; pyruvate from D-glyceraldehyde 3-phosphate: step 5/5.</text>
</comment>
<evidence type="ECO:0000313" key="16">
    <source>
        <dbReference type="EMBL" id="MXN67062.1"/>
    </source>
</evidence>
<dbReference type="InterPro" id="IPR011037">
    <property type="entry name" value="Pyrv_Knase-like_insert_dom_sf"/>
</dbReference>
<feature type="domain" description="Pyruvate kinase barrel" evidence="14">
    <location>
        <begin position="2"/>
        <end position="315"/>
    </location>
</feature>
<dbReference type="RefSeq" id="WP_160777303.1">
    <property type="nucleotide sequence ID" value="NZ_WUMV01000009.1"/>
</dbReference>
<dbReference type="SUPFAM" id="SSF52935">
    <property type="entry name" value="PK C-terminal domain-like"/>
    <property type="match status" value="1"/>
</dbReference>
<dbReference type="SUPFAM" id="SSF51621">
    <property type="entry name" value="Phosphoenolpyruvate/pyruvate domain"/>
    <property type="match status" value="1"/>
</dbReference>